<proteinExistence type="predicted"/>
<dbReference type="Gramene" id="ONIVA05G10950.1">
    <property type="protein sequence ID" value="ONIVA05G10950.1"/>
    <property type="gene ID" value="ONIVA05G10950"/>
</dbReference>
<evidence type="ECO:0000313" key="2">
    <source>
        <dbReference type="Proteomes" id="UP000006591"/>
    </source>
</evidence>
<organism evidence="1">
    <name type="scientific">Oryza nivara</name>
    <name type="common">Indian wild rice</name>
    <name type="synonym">Oryza sativa f. spontanea</name>
    <dbReference type="NCBI Taxonomy" id="4536"/>
    <lineage>
        <taxon>Eukaryota</taxon>
        <taxon>Viridiplantae</taxon>
        <taxon>Streptophyta</taxon>
        <taxon>Embryophyta</taxon>
        <taxon>Tracheophyta</taxon>
        <taxon>Spermatophyta</taxon>
        <taxon>Magnoliopsida</taxon>
        <taxon>Liliopsida</taxon>
        <taxon>Poales</taxon>
        <taxon>Poaceae</taxon>
        <taxon>BOP clade</taxon>
        <taxon>Oryzoideae</taxon>
        <taxon>Oryzeae</taxon>
        <taxon>Oryzinae</taxon>
        <taxon>Oryza</taxon>
    </lineage>
</organism>
<evidence type="ECO:0000313" key="1">
    <source>
        <dbReference type="EnsemblPlants" id="ONIVA05G10950.1"/>
    </source>
</evidence>
<dbReference type="EnsemblPlants" id="ONIVA05G10950.1">
    <property type="protein sequence ID" value="ONIVA05G10950.1"/>
    <property type="gene ID" value="ONIVA05G10950"/>
</dbReference>
<protein>
    <submittedName>
        <fullName evidence="1">Uncharacterized protein</fullName>
    </submittedName>
</protein>
<name>A0A0E0HC66_ORYNI</name>
<dbReference type="Proteomes" id="UP000006591">
    <property type="component" value="Chromosome 5"/>
</dbReference>
<reference evidence="1" key="1">
    <citation type="submission" date="2015-04" db="UniProtKB">
        <authorList>
            <consortium name="EnsemblPlants"/>
        </authorList>
    </citation>
    <scope>IDENTIFICATION</scope>
    <source>
        <strain evidence="1">SL10</strain>
    </source>
</reference>
<dbReference type="AlphaFoldDB" id="A0A0E0HC66"/>
<dbReference type="HOGENOM" id="CLU_2376453_0_0_1"/>
<reference evidence="1" key="2">
    <citation type="submission" date="2018-04" db="EMBL/GenBank/DDBJ databases">
        <title>OnivRS2 (Oryza nivara Reference Sequence Version 2).</title>
        <authorList>
            <person name="Zhang J."/>
            <person name="Kudrna D."/>
            <person name="Lee S."/>
            <person name="Talag J."/>
            <person name="Rajasekar S."/>
            <person name="Welchert J."/>
            <person name="Hsing Y.-I."/>
            <person name="Wing R.A."/>
        </authorList>
    </citation>
    <scope>NUCLEOTIDE SEQUENCE [LARGE SCALE GENOMIC DNA]</scope>
    <source>
        <strain evidence="1">SL10</strain>
    </source>
</reference>
<accession>A0A0E0HC66</accession>
<keyword evidence="2" id="KW-1185">Reference proteome</keyword>
<sequence length="95" mass="9783">MASSATEAKGGPPRRPHLCFRLVGAVRMRQAGAAAGGFVAPRTQIPSLAAGVDSSDGAVGHPAVVGSGGGLIRWRCQGCHHGRGRMEGQFRLITH</sequence>